<dbReference type="Pfam" id="PF13843">
    <property type="entry name" value="DDE_Tnp_1_7"/>
    <property type="match status" value="1"/>
</dbReference>
<dbReference type="Proteomes" id="UP000235965">
    <property type="component" value="Unassembled WGS sequence"/>
</dbReference>
<evidence type="ECO:0000313" key="3">
    <source>
        <dbReference type="Proteomes" id="UP000235965"/>
    </source>
</evidence>
<dbReference type="STRING" id="105785.A0A2J7RN17"/>
<comment type="caution">
    <text evidence="2">The sequence shown here is derived from an EMBL/GenBank/DDBJ whole genome shotgun (WGS) entry which is preliminary data.</text>
</comment>
<gene>
    <name evidence="2" type="ORF">B7P43_G05522</name>
</gene>
<dbReference type="EMBL" id="NEVH01002545">
    <property type="protein sequence ID" value="PNF42225.1"/>
    <property type="molecule type" value="Genomic_DNA"/>
</dbReference>
<keyword evidence="3" id="KW-1185">Reference proteome</keyword>
<accession>A0A2J7RN17</accession>
<dbReference type="InterPro" id="IPR029526">
    <property type="entry name" value="PGBD"/>
</dbReference>
<dbReference type="AlphaFoldDB" id="A0A2J7RN17"/>
<sequence>FKMDPSPWPDVTDSEIFLFLGIIIQMGHDIRDRLKDYWSTVEQFATPFYSNTMKHDHFLHILRFLHFAGNNTETDRNDRLWKVRTIFNTLNDAYEKYNPSLHLAIDEIIVKFKGRVVFRQYIPKKHKRVQHTHMGYVHKADRMANSYSTSRRTWKWTNKLFFHLLDLTILNSFILLPSCGAKLSHREFRLALVRKMLEHAARGPPHWPTSSNKRPSCRVCSSHGKWSYIWTKCMKCDVGLCISGCFQQYHMKATFS</sequence>
<organism evidence="2 3">
    <name type="scientific">Cryptotermes secundus</name>
    <dbReference type="NCBI Taxonomy" id="105785"/>
    <lineage>
        <taxon>Eukaryota</taxon>
        <taxon>Metazoa</taxon>
        <taxon>Ecdysozoa</taxon>
        <taxon>Arthropoda</taxon>
        <taxon>Hexapoda</taxon>
        <taxon>Insecta</taxon>
        <taxon>Pterygota</taxon>
        <taxon>Neoptera</taxon>
        <taxon>Polyneoptera</taxon>
        <taxon>Dictyoptera</taxon>
        <taxon>Blattodea</taxon>
        <taxon>Blattoidea</taxon>
        <taxon>Termitoidae</taxon>
        <taxon>Kalotermitidae</taxon>
        <taxon>Cryptotermitinae</taxon>
        <taxon>Cryptotermes</taxon>
    </lineage>
</organism>
<dbReference type="PANTHER" id="PTHR46599:SF3">
    <property type="entry name" value="PIGGYBAC TRANSPOSABLE ELEMENT-DERIVED PROTEIN 4"/>
    <property type="match status" value="1"/>
</dbReference>
<evidence type="ECO:0000259" key="1">
    <source>
        <dbReference type="Pfam" id="PF13843"/>
    </source>
</evidence>
<proteinExistence type="predicted"/>
<dbReference type="PANTHER" id="PTHR46599">
    <property type="entry name" value="PIGGYBAC TRANSPOSABLE ELEMENT-DERIVED PROTEIN 4"/>
    <property type="match status" value="1"/>
</dbReference>
<feature type="domain" description="PiggyBac transposable element-derived protein" evidence="1">
    <location>
        <begin position="8"/>
        <end position="133"/>
    </location>
</feature>
<dbReference type="OrthoDB" id="8057954at2759"/>
<protein>
    <recommendedName>
        <fullName evidence="1">PiggyBac transposable element-derived protein domain-containing protein</fullName>
    </recommendedName>
</protein>
<feature type="non-terminal residue" evidence="2">
    <location>
        <position position="1"/>
    </location>
</feature>
<evidence type="ECO:0000313" key="2">
    <source>
        <dbReference type="EMBL" id="PNF42225.1"/>
    </source>
</evidence>
<dbReference type="InParanoid" id="A0A2J7RN17"/>
<reference evidence="2 3" key="1">
    <citation type="submission" date="2017-12" db="EMBL/GenBank/DDBJ databases">
        <title>Hemimetabolous genomes reveal molecular basis of termite eusociality.</title>
        <authorList>
            <person name="Harrison M.C."/>
            <person name="Jongepier E."/>
            <person name="Robertson H.M."/>
            <person name="Arning N."/>
            <person name="Bitard-Feildel T."/>
            <person name="Chao H."/>
            <person name="Childers C.P."/>
            <person name="Dinh H."/>
            <person name="Doddapaneni H."/>
            <person name="Dugan S."/>
            <person name="Gowin J."/>
            <person name="Greiner C."/>
            <person name="Han Y."/>
            <person name="Hu H."/>
            <person name="Hughes D.S.T."/>
            <person name="Huylmans A.-K."/>
            <person name="Kemena C."/>
            <person name="Kremer L.P.M."/>
            <person name="Lee S.L."/>
            <person name="Lopez-Ezquerra A."/>
            <person name="Mallet L."/>
            <person name="Monroy-Kuhn J.M."/>
            <person name="Moser A."/>
            <person name="Murali S.C."/>
            <person name="Muzny D.M."/>
            <person name="Otani S."/>
            <person name="Piulachs M.-D."/>
            <person name="Poelchau M."/>
            <person name="Qu J."/>
            <person name="Schaub F."/>
            <person name="Wada-Katsumata A."/>
            <person name="Worley K.C."/>
            <person name="Xie Q."/>
            <person name="Ylla G."/>
            <person name="Poulsen M."/>
            <person name="Gibbs R.A."/>
            <person name="Schal C."/>
            <person name="Richards S."/>
            <person name="Belles X."/>
            <person name="Korb J."/>
            <person name="Bornberg-Bauer E."/>
        </authorList>
    </citation>
    <scope>NUCLEOTIDE SEQUENCE [LARGE SCALE GENOMIC DNA]</scope>
    <source>
        <tissue evidence="2">Whole body</tissue>
    </source>
</reference>
<name>A0A2J7RN17_9NEOP</name>